<reference evidence="2" key="1">
    <citation type="submission" date="2021-02" db="EMBL/GenBank/DDBJ databases">
        <authorList>
            <person name="Dougan E. K."/>
            <person name="Rhodes N."/>
            <person name="Thang M."/>
            <person name="Chan C."/>
        </authorList>
    </citation>
    <scope>NUCLEOTIDE SEQUENCE</scope>
</reference>
<name>A0A812UQU2_9DINO</name>
<accession>A0A812UQU2</accession>
<gene>
    <name evidence="2" type="primary">DGAT2</name>
    <name evidence="2" type="ORF">SNAT2548_LOCUS33761</name>
</gene>
<protein>
    <submittedName>
        <fullName evidence="2">DGAT2 protein</fullName>
    </submittedName>
</protein>
<dbReference type="EMBL" id="CAJNDS010002776">
    <property type="protein sequence ID" value="CAE7593033.1"/>
    <property type="molecule type" value="Genomic_DNA"/>
</dbReference>
<organism evidence="2 3">
    <name type="scientific">Symbiodinium natans</name>
    <dbReference type="NCBI Taxonomy" id="878477"/>
    <lineage>
        <taxon>Eukaryota</taxon>
        <taxon>Sar</taxon>
        <taxon>Alveolata</taxon>
        <taxon>Dinophyceae</taxon>
        <taxon>Suessiales</taxon>
        <taxon>Symbiodiniaceae</taxon>
        <taxon>Symbiodinium</taxon>
    </lineage>
</organism>
<comment type="caution">
    <text evidence="2">The sequence shown here is derived from an EMBL/GenBank/DDBJ whole genome shotgun (WGS) entry which is preliminary data.</text>
</comment>
<dbReference type="Proteomes" id="UP000604046">
    <property type="component" value="Unassembled WGS sequence"/>
</dbReference>
<feature type="region of interest" description="Disordered" evidence="1">
    <location>
        <begin position="61"/>
        <end position="92"/>
    </location>
</feature>
<keyword evidence="3" id="KW-1185">Reference proteome</keyword>
<proteinExistence type="predicted"/>
<sequence length="92" mass="9957">MESIGTELVLNEASMHGPEVVLEPLLREAIDAQEADRMSAITMLAILRELVTRLDGEALGHDSRGHMLDLPATPPRAGNSETVEAVIREEVA</sequence>
<evidence type="ECO:0000313" key="3">
    <source>
        <dbReference type="Proteomes" id="UP000604046"/>
    </source>
</evidence>
<evidence type="ECO:0000313" key="2">
    <source>
        <dbReference type="EMBL" id="CAE7593033.1"/>
    </source>
</evidence>
<dbReference type="OrthoDB" id="264532at2759"/>
<dbReference type="AlphaFoldDB" id="A0A812UQU2"/>
<evidence type="ECO:0000256" key="1">
    <source>
        <dbReference type="SAM" id="MobiDB-lite"/>
    </source>
</evidence>